<dbReference type="InterPro" id="IPR027417">
    <property type="entry name" value="P-loop_NTPase"/>
</dbReference>
<dbReference type="AlphaFoldDB" id="A0A920C586"/>
<accession>A0A920C586</accession>
<name>A0A920C586_9BACI</name>
<protein>
    <recommendedName>
        <fullName evidence="3">Nucleotide kinase</fullName>
    </recommendedName>
</protein>
<gene>
    <name evidence="1" type="ORF">J43TS3_10660</name>
</gene>
<reference evidence="1" key="1">
    <citation type="submission" date="2021-03" db="EMBL/GenBank/DDBJ databases">
        <title>Antimicrobial resistance genes in bacteria isolated from Japanese honey, and their potential for conferring macrolide and lincosamide resistance in the American foulbrood pathogen Paenibacillus larvae.</title>
        <authorList>
            <person name="Okamoto M."/>
            <person name="Kumagai M."/>
            <person name="Kanamori H."/>
            <person name="Takamatsu D."/>
        </authorList>
    </citation>
    <scope>NUCLEOTIDE SEQUENCE</scope>
    <source>
        <strain evidence="1">J43TS3</strain>
    </source>
</reference>
<dbReference type="Proteomes" id="UP000676917">
    <property type="component" value="Unassembled WGS sequence"/>
</dbReference>
<dbReference type="EMBL" id="BORP01000001">
    <property type="protein sequence ID" value="GIO26455.1"/>
    <property type="molecule type" value="Genomic_DNA"/>
</dbReference>
<comment type="caution">
    <text evidence="1">The sequence shown here is derived from an EMBL/GenBank/DDBJ whole genome shotgun (WGS) entry which is preliminary data.</text>
</comment>
<keyword evidence="2" id="KW-1185">Reference proteome</keyword>
<proteinExistence type="predicted"/>
<evidence type="ECO:0008006" key="3">
    <source>
        <dbReference type="Google" id="ProtNLM"/>
    </source>
</evidence>
<evidence type="ECO:0000313" key="2">
    <source>
        <dbReference type="Proteomes" id="UP000676917"/>
    </source>
</evidence>
<organism evidence="1 2">
    <name type="scientific">Ornithinibacillus bavariensis</name>
    <dbReference type="NCBI Taxonomy" id="545502"/>
    <lineage>
        <taxon>Bacteria</taxon>
        <taxon>Bacillati</taxon>
        <taxon>Bacillota</taxon>
        <taxon>Bacilli</taxon>
        <taxon>Bacillales</taxon>
        <taxon>Bacillaceae</taxon>
        <taxon>Ornithinibacillus</taxon>
    </lineage>
</organism>
<evidence type="ECO:0000313" key="1">
    <source>
        <dbReference type="EMBL" id="GIO26455.1"/>
    </source>
</evidence>
<dbReference type="RefSeq" id="WP_212919913.1">
    <property type="nucleotide sequence ID" value="NZ_BORP01000001.1"/>
</dbReference>
<sequence>MPNKQGYYVSGNTAEGFVNFLSSNTSNFHHHIILKHPSYTIKTAIMQEIICEYENDFTIEVLYSSVGKEFLEGVIIRDKKLAVIDERIAIPNLNGAFELDLTLFFAQDLSTNISEENTEIIRLTQQAYNHFATGLSIHDDLETVYIQEMDFTKADTLFTNFITSLLGEVPKKEDKKPTITKRLFGTNTKDGVVNVVPEILKQLNTKYFLKGRAGTGKSTFMKKVMEACHEHGYDVELYHCSFDPKSVDMVLVRDLSFCIFDSTDPHEFFPKSSNEIIIDIYEEAVTPGTDEKYAYEIENLNSRYKSFMKKGIQELKQAGEIIQKVEEQFIVDSREIEKVKSFILGRILV</sequence>
<dbReference type="SUPFAM" id="SSF52540">
    <property type="entry name" value="P-loop containing nucleoside triphosphate hydrolases"/>
    <property type="match status" value="1"/>
</dbReference>